<feature type="compositionally biased region" description="Polar residues" evidence="2">
    <location>
        <begin position="155"/>
        <end position="166"/>
    </location>
</feature>
<feature type="region of interest" description="Disordered" evidence="2">
    <location>
        <begin position="475"/>
        <end position="528"/>
    </location>
</feature>
<feature type="compositionally biased region" description="Pro residues" evidence="2">
    <location>
        <begin position="180"/>
        <end position="190"/>
    </location>
</feature>
<feature type="compositionally biased region" description="Polar residues" evidence="2">
    <location>
        <begin position="475"/>
        <end position="496"/>
    </location>
</feature>
<gene>
    <name evidence="4" type="ORF">S7711_01504</name>
</gene>
<dbReference type="Pfam" id="PF13257">
    <property type="entry name" value="DUF4048"/>
    <property type="match status" value="1"/>
</dbReference>
<evidence type="ECO:0000313" key="5">
    <source>
        <dbReference type="Proteomes" id="UP000028045"/>
    </source>
</evidence>
<feature type="compositionally biased region" description="Basic residues" evidence="2">
    <location>
        <begin position="294"/>
        <end position="303"/>
    </location>
</feature>
<dbReference type="OrthoDB" id="4097086at2759"/>
<reference evidence="4 5" key="1">
    <citation type="journal article" date="2014" name="BMC Genomics">
        <title>Comparative genome sequencing reveals chemotype-specific gene clusters in the toxigenic black mold Stachybotrys.</title>
        <authorList>
            <person name="Semeiks J."/>
            <person name="Borek D."/>
            <person name="Otwinowski Z."/>
            <person name="Grishin N.V."/>
        </authorList>
    </citation>
    <scope>NUCLEOTIDE SEQUENCE [LARGE SCALE GENOMIC DNA]</scope>
    <source>
        <strain evidence="5">CBS 109288 / IBT 7711</strain>
    </source>
</reference>
<dbReference type="Proteomes" id="UP000028045">
    <property type="component" value="Unassembled WGS sequence"/>
</dbReference>
<keyword evidence="5" id="KW-1185">Reference proteome</keyword>
<keyword evidence="1" id="KW-0175">Coiled coil</keyword>
<dbReference type="AlphaFoldDB" id="A0A084B763"/>
<feature type="region of interest" description="Disordered" evidence="2">
    <location>
        <begin position="383"/>
        <end position="456"/>
    </location>
</feature>
<dbReference type="HOGENOM" id="CLU_016967_2_1_1"/>
<dbReference type="EMBL" id="KL647853">
    <property type="protein sequence ID" value="KEY73392.1"/>
    <property type="molecule type" value="Genomic_DNA"/>
</dbReference>
<name>A0A084B763_STACB</name>
<feature type="compositionally biased region" description="Low complexity" evidence="2">
    <location>
        <begin position="427"/>
        <end position="438"/>
    </location>
</feature>
<evidence type="ECO:0000259" key="3">
    <source>
        <dbReference type="Pfam" id="PF13257"/>
    </source>
</evidence>
<sequence length="573" mass="62925">MTGFLLQICATDRLSSLALDEYHQLTHTTHRALVARASAAAARLWRRRGTRPPSTPLHKRRLAHGFHSLERILQRRLEMASHQEIRRRSSVADRTSVEPSLINLATTTTIAAANIPSPIPDAPLYNARTRANTGAMHPPPRPSDEAAALRKPRVTSINTRNANRLSLTLPIALPTSDPSRPTPAPLPSVPATPVDVSDADSPSDANEFIIAIAAQERKVLELREELTRAEAELLSLKRQWTLQEGRQKRNQPGPGELQRSNTIAGDTPTSSKRIAEVDRRKLILQGQSTPTTPGRRRVMRGGHARTLSLLSPTKSDYSDQEDDRGHVQPLPLERKAPQLPNLGLSKRASWQPQSYHSAPGVPSFVEEFRLGLRSFVEDIRQITVGDEPISGQAPRSSPGSDESPYGQDTIRATPATRPKVSNAFDLPPSATGTPTPSSKGADATQEKPKTGRTKHFSWTPLSYDALDDNGWSNWESPASTKSSRWSGSTINSNSGDVESVDCTARTDRDSGTPQRKKKATMDTPLLSPKLEEILPNMVNRLSPSNIKRTANHLLDEWEKSLTATDGQNKENSI</sequence>
<feature type="region of interest" description="Disordered" evidence="2">
    <location>
        <begin position="130"/>
        <end position="202"/>
    </location>
</feature>
<feature type="domain" description="DUF4048" evidence="3">
    <location>
        <begin position="367"/>
        <end position="439"/>
    </location>
</feature>
<evidence type="ECO:0000256" key="2">
    <source>
        <dbReference type="SAM" id="MobiDB-lite"/>
    </source>
</evidence>
<feature type="compositionally biased region" description="Low complexity" evidence="2">
    <location>
        <begin position="193"/>
        <end position="202"/>
    </location>
</feature>
<evidence type="ECO:0000256" key="1">
    <source>
        <dbReference type="SAM" id="Coils"/>
    </source>
</evidence>
<proteinExistence type="predicted"/>
<protein>
    <recommendedName>
        <fullName evidence="3">DUF4048 domain-containing protein</fullName>
    </recommendedName>
</protein>
<feature type="coiled-coil region" evidence="1">
    <location>
        <begin position="205"/>
        <end position="239"/>
    </location>
</feature>
<feature type="compositionally biased region" description="Polar residues" evidence="2">
    <location>
        <begin position="258"/>
        <end position="272"/>
    </location>
</feature>
<accession>A0A084B763</accession>
<organism evidence="4 5">
    <name type="scientific">Stachybotrys chartarum (strain CBS 109288 / IBT 7711)</name>
    <name type="common">Toxic black mold</name>
    <name type="synonym">Stilbospora chartarum</name>
    <dbReference type="NCBI Taxonomy" id="1280523"/>
    <lineage>
        <taxon>Eukaryota</taxon>
        <taxon>Fungi</taxon>
        <taxon>Dikarya</taxon>
        <taxon>Ascomycota</taxon>
        <taxon>Pezizomycotina</taxon>
        <taxon>Sordariomycetes</taxon>
        <taxon>Hypocreomycetidae</taxon>
        <taxon>Hypocreales</taxon>
        <taxon>Stachybotryaceae</taxon>
        <taxon>Stachybotrys</taxon>
    </lineage>
</organism>
<evidence type="ECO:0000313" key="4">
    <source>
        <dbReference type="EMBL" id="KEY73392.1"/>
    </source>
</evidence>
<feature type="region of interest" description="Disordered" evidence="2">
    <location>
        <begin position="244"/>
        <end position="340"/>
    </location>
</feature>
<dbReference type="InterPro" id="IPR025122">
    <property type="entry name" value="DUF4048"/>
</dbReference>